<name>A0AAW0KNW8_QUESU</name>
<evidence type="ECO:0000313" key="1">
    <source>
        <dbReference type="EMBL" id="KAK7840056.1"/>
    </source>
</evidence>
<evidence type="ECO:0000313" key="2">
    <source>
        <dbReference type="Proteomes" id="UP000237347"/>
    </source>
</evidence>
<reference evidence="1 2" key="1">
    <citation type="journal article" date="2018" name="Sci. Data">
        <title>The draft genome sequence of cork oak.</title>
        <authorList>
            <person name="Ramos A.M."/>
            <person name="Usie A."/>
            <person name="Barbosa P."/>
            <person name="Barros P.M."/>
            <person name="Capote T."/>
            <person name="Chaves I."/>
            <person name="Simoes F."/>
            <person name="Abreu I."/>
            <person name="Carrasquinho I."/>
            <person name="Faro C."/>
            <person name="Guimaraes J.B."/>
            <person name="Mendonca D."/>
            <person name="Nobrega F."/>
            <person name="Rodrigues L."/>
            <person name="Saibo N.J.M."/>
            <person name="Varela M.C."/>
            <person name="Egas C."/>
            <person name="Matos J."/>
            <person name="Miguel C.M."/>
            <person name="Oliveira M.M."/>
            <person name="Ricardo C.P."/>
            <person name="Goncalves S."/>
        </authorList>
    </citation>
    <scope>NUCLEOTIDE SEQUENCE [LARGE SCALE GENOMIC DNA]</scope>
    <source>
        <strain evidence="2">cv. HL8</strain>
    </source>
</reference>
<organism evidence="1 2">
    <name type="scientific">Quercus suber</name>
    <name type="common">Cork oak</name>
    <dbReference type="NCBI Taxonomy" id="58331"/>
    <lineage>
        <taxon>Eukaryota</taxon>
        <taxon>Viridiplantae</taxon>
        <taxon>Streptophyta</taxon>
        <taxon>Embryophyta</taxon>
        <taxon>Tracheophyta</taxon>
        <taxon>Spermatophyta</taxon>
        <taxon>Magnoliopsida</taxon>
        <taxon>eudicotyledons</taxon>
        <taxon>Gunneridae</taxon>
        <taxon>Pentapetalae</taxon>
        <taxon>rosids</taxon>
        <taxon>fabids</taxon>
        <taxon>Fagales</taxon>
        <taxon>Fagaceae</taxon>
        <taxon>Quercus</taxon>
    </lineage>
</organism>
<protein>
    <submittedName>
        <fullName evidence="1">Uncharacterized protein</fullName>
    </submittedName>
</protein>
<comment type="caution">
    <text evidence="1">The sequence shown here is derived from an EMBL/GenBank/DDBJ whole genome shotgun (WGS) entry which is preliminary data.</text>
</comment>
<dbReference type="EMBL" id="PKMF04000270">
    <property type="protein sequence ID" value="KAK7840056.1"/>
    <property type="molecule type" value="Genomic_DNA"/>
</dbReference>
<dbReference type="Proteomes" id="UP000237347">
    <property type="component" value="Unassembled WGS sequence"/>
</dbReference>
<dbReference type="AlphaFoldDB" id="A0AAW0KNW8"/>
<accession>A0AAW0KNW8</accession>
<proteinExistence type="predicted"/>
<gene>
    <name evidence="1" type="ORF">CFP56_017252</name>
</gene>
<sequence>MHDTRVVVEGKRKIWTAACWLKYSKNMQMIPLIFINFLLGDWWRTLNLFKRLFCIYQRHLVQYNDYQI</sequence>
<keyword evidence="2" id="KW-1185">Reference proteome</keyword>